<accession>A0A7N2MR03</accession>
<dbReference type="EnsemblPlants" id="QL10p029009:mrna">
    <property type="protein sequence ID" value="QL10p029009:mrna"/>
    <property type="gene ID" value="QL10p029009"/>
</dbReference>
<proteinExistence type="predicted"/>
<keyword evidence="2" id="KW-1185">Reference proteome</keyword>
<dbReference type="Proteomes" id="UP000594261">
    <property type="component" value="Chromosome 10"/>
</dbReference>
<dbReference type="EMBL" id="LRBV02000010">
    <property type="status" value="NOT_ANNOTATED_CDS"/>
    <property type="molecule type" value="Genomic_DNA"/>
</dbReference>
<reference evidence="1" key="2">
    <citation type="submission" date="2021-01" db="UniProtKB">
        <authorList>
            <consortium name="EnsemblPlants"/>
        </authorList>
    </citation>
    <scope>IDENTIFICATION</scope>
</reference>
<dbReference type="Gramene" id="QL10p029009:mrna">
    <property type="protein sequence ID" value="QL10p029009:mrna"/>
    <property type="gene ID" value="QL10p029009"/>
</dbReference>
<protein>
    <submittedName>
        <fullName evidence="1">Uncharacterized protein</fullName>
    </submittedName>
</protein>
<dbReference type="AlphaFoldDB" id="A0A7N2MR03"/>
<evidence type="ECO:0000313" key="2">
    <source>
        <dbReference type="Proteomes" id="UP000594261"/>
    </source>
</evidence>
<evidence type="ECO:0000313" key="1">
    <source>
        <dbReference type="EnsemblPlants" id="QL10p029009:mrna"/>
    </source>
</evidence>
<name>A0A7N2MR03_QUELO</name>
<sequence length="130" mass="15116">MANYGSDHDESDVEFEIATSYVFQCIQRFRRALRRIHSLRSMIIRPDNDANELPGYFFENGKYYPGFKVMQELEVAGMKKPLINRLNEPGLGIVMRSLKQCGQIIEPNMVEHRKQSDLWNFIVQAGKFDA</sequence>
<organism evidence="1 2">
    <name type="scientific">Quercus lobata</name>
    <name type="common">Valley oak</name>
    <dbReference type="NCBI Taxonomy" id="97700"/>
    <lineage>
        <taxon>Eukaryota</taxon>
        <taxon>Viridiplantae</taxon>
        <taxon>Streptophyta</taxon>
        <taxon>Embryophyta</taxon>
        <taxon>Tracheophyta</taxon>
        <taxon>Spermatophyta</taxon>
        <taxon>Magnoliopsida</taxon>
        <taxon>eudicotyledons</taxon>
        <taxon>Gunneridae</taxon>
        <taxon>Pentapetalae</taxon>
        <taxon>rosids</taxon>
        <taxon>fabids</taxon>
        <taxon>Fagales</taxon>
        <taxon>Fagaceae</taxon>
        <taxon>Quercus</taxon>
    </lineage>
</organism>
<dbReference type="InParanoid" id="A0A7N2MR03"/>
<reference evidence="1 2" key="1">
    <citation type="journal article" date="2016" name="G3 (Bethesda)">
        <title>First Draft Assembly and Annotation of the Genome of a California Endemic Oak Quercus lobata Nee (Fagaceae).</title>
        <authorList>
            <person name="Sork V.L."/>
            <person name="Fitz-Gibbon S.T."/>
            <person name="Puiu D."/>
            <person name="Crepeau M."/>
            <person name="Gugger P.F."/>
            <person name="Sherman R."/>
            <person name="Stevens K."/>
            <person name="Langley C.H."/>
            <person name="Pellegrini M."/>
            <person name="Salzberg S.L."/>
        </authorList>
    </citation>
    <scope>NUCLEOTIDE SEQUENCE [LARGE SCALE GENOMIC DNA]</scope>
    <source>
        <strain evidence="1 2">cv. SW786</strain>
    </source>
</reference>